<dbReference type="SUPFAM" id="SSF50331">
    <property type="entry name" value="MOP-like"/>
    <property type="match status" value="1"/>
</dbReference>
<keyword evidence="3 9" id="KW-0500">Molybdenum</keyword>
<dbReference type="PANTHER" id="PTHR43514">
    <property type="entry name" value="ABC TRANSPORTER I FAMILY MEMBER 10"/>
    <property type="match status" value="1"/>
</dbReference>
<dbReference type="Gene3D" id="3.40.50.300">
    <property type="entry name" value="P-loop containing nucleotide triphosphate hydrolases"/>
    <property type="match status" value="1"/>
</dbReference>
<dbReference type="InterPro" id="IPR017871">
    <property type="entry name" value="ABC_transporter-like_CS"/>
</dbReference>
<dbReference type="InterPro" id="IPR008995">
    <property type="entry name" value="Mo/tungstate-bd_C_term_dom"/>
</dbReference>
<dbReference type="InterPro" id="IPR011868">
    <property type="entry name" value="ModC_ABC_ATP-bd"/>
</dbReference>
<organism evidence="12 13">
    <name type="scientific">Pseudomonas abyssi</name>
    <dbReference type="NCBI Taxonomy" id="170540"/>
    <lineage>
        <taxon>Bacteria</taxon>
        <taxon>Pseudomonadati</taxon>
        <taxon>Pseudomonadota</taxon>
        <taxon>Gammaproteobacteria</taxon>
        <taxon>Pseudomonadales</taxon>
        <taxon>Pseudomonadaceae</taxon>
        <taxon>Pseudomonas</taxon>
    </lineage>
</organism>
<dbReference type="InterPro" id="IPR005116">
    <property type="entry name" value="Transp-assoc_OB_typ1"/>
</dbReference>
<keyword evidence="4" id="KW-0997">Cell inner membrane</keyword>
<keyword evidence="13" id="KW-1185">Reference proteome</keyword>
<evidence type="ECO:0000313" key="13">
    <source>
        <dbReference type="Proteomes" id="UP000242313"/>
    </source>
</evidence>
<name>A0A2A3MH72_9PSED</name>
<dbReference type="AlphaFoldDB" id="A0A2A3MH72"/>
<dbReference type="GO" id="GO:0005524">
    <property type="term" value="F:ATP binding"/>
    <property type="evidence" value="ECO:0007669"/>
    <property type="project" value="UniProtKB-KW"/>
</dbReference>
<evidence type="ECO:0000256" key="3">
    <source>
        <dbReference type="ARBA" id="ARBA00022505"/>
    </source>
</evidence>
<dbReference type="NCBIfam" id="TIGR02142">
    <property type="entry name" value="modC_ABC"/>
    <property type="match status" value="1"/>
</dbReference>
<dbReference type="Proteomes" id="UP000242313">
    <property type="component" value="Unassembled WGS sequence"/>
</dbReference>
<dbReference type="PROSITE" id="PS00211">
    <property type="entry name" value="ABC_TRANSPORTER_1"/>
    <property type="match status" value="1"/>
</dbReference>
<gene>
    <name evidence="12" type="primary">modC</name>
    <name evidence="12" type="ORF">CNQ84_10930</name>
</gene>
<keyword evidence="7" id="KW-1278">Translocase</keyword>
<dbReference type="EMBL" id="NTMR01000012">
    <property type="protein sequence ID" value="PBK04143.1"/>
    <property type="molecule type" value="Genomic_DNA"/>
</dbReference>
<dbReference type="InterPro" id="IPR003593">
    <property type="entry name" value="AAA+_ATPase"/>
</dbReference>
<evidence type="ECO:0000259" key="10">
    <source>
        <dbReference type="PROSITE" id="PS50893"/>
    </source>
</evidence>
<feature type="domain" description="ABC transporter" evidence="10">
    <location>
        <begin position="4"/>
        <end position="233"/>
    </location>
</feature>
<accession>A0A2A3MH72</accession>
<evidence type="ECO:0000256" key="7">
    <source>
        <dbReference type="ARBA" id="ARBA00022967"/>
    </source>
</evidence>
<dbReference type="Pfam" id="PF03459">
    <property type="entry name" value="TOBE"/>
    <property type="match status" value="1"/>
</dbReference>
<sequence length="359" mass="39381">MIHIRLKQQLAAFTLDLDLTLPARGISAIVGPSGSGKTTLLRCIAGLERAEQAFIEVNGHCWQDSQRGLWLAPHKRALGYVFQEASLFDHLNVQANLNYGRHRSAEPASDQQATQIIELLGIAQLLQRSTSGLSGGERQRVGIARALLANPRLLLLDEPLTALDPQRKADILPYLERLHAELDMPLLYVSHSPDEVARLADHLVLLDNGTLRASGPLQTLLPRLDLPMAHSDDARSVLHGQVSACDDRYQLLELTLDGSPLQLRLPHSALPLGQRVRVAVQARDVSLALEKPQHSSVLNQLPAHIEAIEPGSHPAQALVRLALGDNVLLARLTRYSVDQLQLQPGLPVWVQIKAVALFD</sequence>
<keyword evidence="1" id="KW-0813">Transport</keyword>
<evidence type="ECO:0000313" key="12">
    <source>
        <dbReference type="EMBL" id="PBK04143.1"/>
    </source>
</evidence>
<evidence type="ECO:0000256" key="2">
    <source>
        <dbReference type="ARBA" id="ARBA00022475"/>
    </source>
</evidence>
<dbReference type="InterPro" id="IPR003439">
    <property type="entry name" value="ABC_transporter-like_ATP-bd"/>
</dbReference>
<keyword evidence="8" id="KW-0472">Membrane</keyword>
<evidence type="ECO:0000256" key="9">
    <source>
        <dbReference type="PROSITE-ProRule" id="PRU01213"/>
    </source>
</evidence>
<dbReference type="SUPFAM" id="SSF52540">
    <property type="entry name" value="P-loop containing nucleoside triphosphate hydrolases"/>
    <property type="match status" value="1"/>
</dbReference>
<dbReference type="InterPro" id="IPR050334">
    <property type="entry name" value="Molybdenum_import_ModC"/>
</dbReference>
<comment type="caution">
    <text evidence="12">The sequence shown here is derived from an EMBL/GenBank/DDBJ whole genome shotgun (WGS) entry which is preliminary data.</text>
</comment>
<evidence type="ECO:0000256" key="5">
    <source>
        <dbReference type="ARBA" id="ARBA00022741"/>
    </source>
</evidence>
<dbReference type="PROSITE" id="PS51866">
    <property type="entry name" value="MOP"/>
    <property type="match status" value="1"/>
</dbReference>
<dbReference type="InterPro" id="IPR004606">
    <property type="entry name" value="Mop_domain"/>
</dbReference>
<protein>
    <submittedName>
        <fullName evidence="12">Molybdenum ABC transporter ATP-binding protein</fullName>
    </submittedName>
</protein>
<dbReference type="SMART" id="SM00382">
    <property type="entry name" value="AAA"/>
    <property type="match status" value="1"/>
</dbReference>
<evidence type="ECO:0000256" key="1">
    <source>
        <dbReference type="ARBA" id="ARBA00022448"/>
    </source>
</evidence>
<dbReference type="Pfam" id="PF00005">
    <property type="entry name" value="ABC_tran"/>
    <property type="match status" value="1"/>
</dbReference>
<evidence type="ECO:0000256" key="8">
    <source>
        <dbReference type="ARBA" id="ARBA00023136"/>
    </source>
</evidence>
<dbReference type="GO" id="GO:0016887">
    <property type="term" value="F:ATP hydrolysis activity"/>
    <property type="evidence" value="ECO:0007669"/>
    <property type="project" value="InterPro"/>
</dbReference>
<evidence type="ECO:0000256" key="4">
    <source>
        <dbReference type="ARBA" id="ARBA00022519"/>
    </source>
</evidence>
<dbReference type="Gene3D" id="2.40.50.100">
    <property type="match status" value="1"/>
</dbReference>
<dbReference type="RefSeq" id="WP_096004902.1">
    <property type="nucleotide sequence ID" value="NZ_NTMR01000012.1"/>
</dbReference>
<proteinExistence type="predicted"/>
<dbReference type="GO" id="GO:0016020">
    <property type="term" value="C:membrane"/>
    <property type="evidence" value="ECO:0007669"/>
    <property type="project" value="InterPro"/>
</dbReference>
<reference evidence="12 13" key="1">
    <citation type="submission" date="2017-09" db="EMBL/GenBank/DDBJ databases">
        <title>Pseudomonas abyssi sp. nov. isolated from Abyssopelagic Water.</title>
        <authorList>
            <person name="Wei Y."/>
        </authorList>
    </citation>
    <scope>NUCLEOTIDE SEQUENCE [LARGE SCALE GENOMIC DNA]</scope>
    <source>
        <strain evidence="12 13">MT5</strain>
    </source>
</reference>
<keyword evidence="6 12" id="KW-0067">ATP-binding</keyword>
<keyword evidence="5" id="KW-0547">Nucleotide-binding</keyword>
<dbReference type="PANTHER" id="PTHR43514:SF10">
    <property type="entry name" value="MOLYBDENUM IMPORT ATP-BINDING PROTEIN MODC 2"/>
    <property type="match status" value="1"/>
</dbReference>
<keyword evidence="2" id="KW-1003">Cell membrane</keyword>
<dbReference type="PROSITE" id="PS50893">
    <property type="entry name" value="ABC_TRANSPORTER_2"/>
    <property type="match status" value="1"/>
</dbReference>
<dbReference type="GO" id="GO:0015098">
    <property type="term" value="F:molybdate ion transmembrane transporter activity"/>
    <property type="evidence" value="ECO:0007669"/>
    <property type="project" value="InterPro"/>
</dbReference>
<feature type="domain" description="Mop" evidence="11">
    <location>
        <begin position="294"/>
        <end position="359"/>
    </location>
</feature>
<evidence type="ECO:0000259" key="11">
    <source>
        <dbReference type="PROSITE" id="PS51866"/>
    </source>
</evidence>
<dbReference type="GO" id="GO:0140359">
    <property type="term" value="F:ABC-type transporter activity"/>
    <property type="evidence" value="ECO:0007669"/>
    <property type="project" value="InterPro"/>
</dbReference>
<evidence type="ECO:0000256" key="6">
    <source>
        <dbReference type="ARBA" id="ARBA00022840"/>
    </source>
</evidence>
<dbReference type="InterPro" id="IPR027417">
    <property type="entry name" value="P-loop_NTPase"/>
</dbReference>